<dbReference type="PANTHER" id="PTHR30011:SF16">
    <property type="entry name" value="C2H2 FINGER DOMAIN TRANSCRIPTION FACTOR (EUROFUNG)-RELATED"/>
    <property type="match status" value="1"/>
</dbReference>
<keyword evidence="3" id="KW-0560">Oxidoreductase</keyword>
<evidence type="ECO:0000259" key="7">
    <source>
        <dbReference type="Pfam" id="PF00296"/>
    </source>
</evidence>
<dbReference type="CDD" id="cd01095">
    <property type="entry name" value="Nitrilotriacetate_monoxgenase"/>
    <property type="match status" value="1"/>
</dbReference>
<evidence type="ECO:0000256" key="6">
    <source>
        <dbReference type="PIRSR" id="PIRSR000337-1"/>
    </source>
</evidence>
<keyword evidence="1 6" id="KW-0285">Flavoprotein</keyword>
<dbReference type="PANTHER" id="PTHR30011">
    <property type="entry name" value="ALKANESULFONATE MONOOXYGENASE-RELATED"/>
    <property type="match status" value="1"/>
</dbReference>
<evidence type="ECO:0000256" key="2">
    <source>
        <dbReference type="ARBA" id="ARBA00022643"/>
    </source>
</evidence>
<feature type="domain" description="Luciferase-like" evidence="7">
    <location>
        <begin position="30"/>
        <end position="390"/>
    </location>
</feature>
<name>A0A2W7HVN1_9PROT</name>
<dbReference type="OrthoDB" id="6752030at2"/>
<feature type="binding site" evidence="6">
    <location>
        <position position="60"/>
    </location>
    <ligand>
        <name>FMN</name>
        <dbReference type="ChEBI" id="CHEBI:58210"/>
    </ligand>
</feature>
<dbReference type="InterPro" id="IPR051260">
    <property type="entry name" value="Diverse_substr_monoxygenases"/>
</dbReference>
<evidence type="ECO:0000256" key="1">
    <source>
        <dbReference type="ARBA" id="ARBA00022630"/>
    </source>
</evidence>
<proteinExistence type="inferred from homology"/>
<dbReference type="InterPro" id="IPR036661">
    <property type="entry name" value="Luciferase-like_sf"/>
</dbReference>
<dbReference type="Pfam" id="PF00296">
    <property type="entry name" value="Bac_luciferase"/>
    <property type="match status" value="1"/>
</dbReference>
<feature type="binding site" evidence="6">
    <location>
        <position position="160"/>
    </location>
    <ligand>
        <name>FMN</name>
        <dbReference type="ChEBI" id="CHEBI:58210"/>
    </ligand>
</feature>
<comment type="similarity">
    <text evidence="5">Belongs to the NtaA/SnaA/DszA monooxygenase family.</text>
</comment>
<dbReference type="Proteomes" id="UP000249688">
    <property type="component" value="Unassembled WGS sequence"/>
</dbReference>
<dbReference type="AlphaFoldDB" id="A0A2W7HVN1"/>
<dbReference type="EMBL" id="QKYU01000035">
    <property type="protein sequence ID" value="PZW38706.1"/>
    <property type="molecule type" value="Genomic_DNA"/>
</dbReference>
<keyword evidence="2 6" id="KW-0288">FMN</keyword>
<gene>
    <name evidence="8" type="ORF">C8P66_13526</name>
</gene>
<feature type="binding site" evidence="6">
    <location>
        <position position="231"/>
    </location>
    <ligand>
        <name>FMN</name>
        <dbReference type="ChEBI" id="CHEBI:58210"/>
    </ligand>
</feature>
<accession>A0A2W7HVN1</accession>
<feature type="binding site" evidence="6">
    <location>
        <position position="106"/>
    </location>
    <ligand>
        <name>FMN</name>
        <dbReference type="ChEBI" id="CHEBI:58210"/>
    </ligand>
</feature>
<dbReference type="RefSeq" id="WP_111400319.1">
    <property type="nucleotide sequence ID" value="NZ_QKYU01000035.1"/>
</dbReference>
<evidence type="ECO:0000313" key="8">
    <source>
        <dbReference type="EMBL" id="PZW38706.1"/>
    </source>
</evidence>
<evidence type="ECO:0000256" key="4">
    <source>
        <dbReference type="ARBA" id="ARBA00023033"/>
    </source>
</evidence>
<dbReference type="InterPro" id="IPR016215">
    <property type="entry name" value="NTA_MOA"/>
</dbReference>
<dbReference type="GO" id="GO:0016705">
    <property type="term" value="F:oxidoreductase activity, acting on paired donors, with incorporation or reduction of molecular oxygen"/>
    <property type="evidence" value="ECO:0007669"/>
    <property type="project" value="InterPro"/>
</dbReference>
<feature type="binding site" evidence="6">
    <location>
        <position position="156"/>
    </location>
    <ligand>
        <name>FMN</name>
        <dbReference type="ChEBI" id="CHEBI:58210"/>
    </ligand>
</feature>
<comment type="caution">
    <text evidence="8">The sequence shown here is derived from an EMBL/GenBank/DDBJ whole genome shotgun (WGS) entry which is preliminary data.</text>
</comment>
<dbReference type="GO" id="GO:0004497">
    <property type="term" value="F:monooxygenase activity"/>
    <property type="evidence" value="ECO:0007669"/>
    <property type="project" value="UniProtKB-KW"/>
</dbReference>
<evidence type="ECO:0000256" key="5">
    <source>
        <dbReference type="ARBA" id="ARBA00033748"/>
    </source>
</evidence>
<dbReference type="InterPro" id="IPR011251">
    <property type="entry name" value="Luciferase-like_dom"/>
</dbReference>
<sequence length="457" mass="50873">MTAAPRQMAMVAFLQAQNCSNLPASWRHPASASDFMTPEYYQRIARVLEEGKFHMAFFDDRLAMPDIYSNDFAPTVEHGVRAVKLDLVSIVTAMGLATTKLGLGATYSTTYYEPFHVARVFATLDLMTKGRSAWNIVTSLNNSEALNFGKTEHLEHDLRYDRAEEFMQVVMGHWGTWEDDALVLDKQSGRFADPSKVRRLNHEGRWFKSRGPFTVPRSPQGHPVLLQAGQSGRGRSFAGRWGEVIFVVYPSLAYGQKQYAELKAAVAAAGRNPDHVTIAPACYVVCGETAQMAADKKGLLDSLPKPIDGLTLLSEVLNYDLAQKPYDEPLTDDELASLSWQGFRDRVIQLSGKSNPSVADMVHFSGRGTIKEHHAFIGTPSMVADQMEEWFTGRACDGFVLAATHMPGAYEDFSRLVVPELQRRGLFQKEYRGTTLRENLGLPLPSAADCRRQADQV</sequence>
<organism evidence="8 9">
    <name type="scientific">Humitalea rosea</name>
    <dbReference type="NCBI Taxonomy" id="990373"/>
    <lineage>
        <taxon>Bacteria</taxon>
        <taxon>Pseudomonadati</taxon>
        <taxon>Pseudomonadota</taxon>
        <taxon>Alphaproteobacteria</taxon>
        <taxon>Acetobacterales</taxon>
        <taxon>Roseomonadaceae</taxon>
        <taxon>Humitalea</taxon>
    </lineage>
</organism>
<dbReference type="Gene3D" id="3.20.20.30">
    <property type="entry name" value="Luciferase-like domain"/>
    <property type="match status" value="1"/>
</dbReference>
<protein>
    <submittedName>
        <fullName evidence="8">FMN-dependent oxidoreductase (Nitrilotriacetate monooxygenase family)</fullName>
    </submittedName>
</protein>
<evidence type="ECO:0000256" key="3">
    <source>
        <dbReference type="ARBA" id="ARBA00023002"/>
    </source>
</evidence>
<keyword evidence="9" id="KW-1185">Reference proteome</keyword>
<dbReference type="PIRSF" id="PIRSF000337">
    <property type="entry name" value="NTA_MOA"/>
    <property type="match status" value="1"/>
</dbReference>
<evidence type="ECO:0000313" key="9">
    <source>
        <dbReference type="Proteomes" id="UP000249688"/>
    </source>
</evidence>
<keyword evidence="4 8" id="KW-0503">Monooxygenase</keyword>
<dbReference type="NCBIfam" id="TIGR03860">
    <property type="entry name" value="FMN_nitrolo"/>
    <property type="match status" value="1"/>
</dbReference>
<dbReference type="SUPFAM" id="SSF51679">
    <property type="entry name" value="Bacterial luciferase-like"/>
    <property type="match status" value="1"/>
</dbReference>
<reference evidence="8 9" key="1">
    <citation type="submission" date="2018-06" db="EMBL/GenBank/DDBJ databases">
        <title>Genomic Encyclopedia of Archaeal and Bacterial Type Strains, Phase II (KMG-II): from individual species to whole genera.</title>
        <authorList>
            <person name="Goeker M."/>
        </authorList>
    </citation>
    <scope>NUCLEOTIDE SEQUENCE [LARGE SCALE GENOMIC DNA]</scope>
    <source>
        <strain evidence="8 9">DSM 24525</strain>
    </source>
</reference>